<dbReference type="EMBL" id="AZNH01000045">
    <property type="protein sequence ID" value="KID84213.1"/>
    <property type="molecule type" value="Genomic_DNA"/>
</dbReference>
<dbReference type="OrthoDB" id="66095at2759"/>
<name>A0A0B4GNQ9_METGA</name>
<dbReference type="HOGENOM" id="CLU_041809_0_0_1"/>
<protein>
    <recommendedName>
        <fullName evidence="4">Ankyrin repeat protein</fullName>
    </recommendedName>
</protein>
<evidence type="ECO:0000256" key="1">
    <source>
        <dbReference type="SAM" id="MobiDB-lite"/>
    </source>
</evidence>
<accession>A0A0B4GNQ9</accession>
<feature type="compositionally biased region" description="Basic and acidic residues" evidence="1">
    <location>
        <begin position="24"/>
        <end position="40"/>
    </location>
</feature>
<evidence type="ECO:0000313" key="2">
    <source>
        <dbReference type="EMBL" id="KID84213.1"/>
    </source>
</evidence>
<comment type="caution">
    <text evidence="2">The sequence shown here is derived from an EMBL/GenBank/DDBJ whole genome shotgun (WGS) entry which is preliminary data.</text>
</comment>
<evidence type="ECO:0008006" key="4">
    <source>
        <dbReference type="Google" id="ProtNLM"/>
    </source>
</evidence>
<evidence type="ECO:0000313" key="3">
    <source>
        <dbReference type="Proteomes" id="UP000031192"/>
    </source>
</evidence>
<feature type="compositionally biased region" description="Polar residues" evidence="1">
    <location>
        <begin position="204"/>
        <end position="225"/>
    </location>
</feature>
<sequence length="362" mass="40891">MAHIVPNLLLTRFRQMPFTPQNHETPEPRPSDKTDADDGTYHPNPIDIVVVRIMLILSVKLPPDLVDAIFDYAEYWAHSTNAIDYQAEQQELQRICGSSRTEDKFLLRSYPVGLTGIEGQDTLSKELAYDTQEATPLPRGTDCDAKYFAKLAKYPTPRLLNPARKVVFKIKSHDQGWAGGNEDRGTYKASWTWFEAGLEKFDAAQTSDAQSTRDTPQETPKSDSSALPVRALRAVYPKIEQLPKSDDDENKESEDENESEPEAKYKYVHPLEGQPEWEIQRNLRAVGDWQEHVVTWSYLDDIKAESDAGKVLDDQGRGRATGDGSFVRSLVLGDVITVWGKARFPGWVNCVDSVKVEVYWAV</sequence>
<reference evidence="2 3" key="1">
    <citation type="journal article" date="2014" name="Proc. Natl. Acad. Sci. U.S.A.">
        <title>Trajectory and genomic determinants of fungal-pathogen speciation and host adaptation.</title>
        <authorList>
            <person name="Hu X."/>
            <person name="Xiao G."/>
            <person name="Zheng P."/>
            <person name="Shang Y."/>
            <person name="Su Y."/>
            <person name="Zhang X."/>
            <person name="Liu X."/>
            <person name="Zhan S."/>
            <person name="St Leger R.J."/>
            <person name="Wang C."/>
        </authorList>
    </citation>
    <scope>NUCLEOTIDE SEQUENCE [LARGE SCALE GENOMIC DNA]</scope>
    <source>
        <strain evidence="2 3">ARSEF 977</strain>
    </source>
</reference>
<feature type="compositionally biased region" description="Acidic residues" evidence="1">
    <location>
        <begin position="246"/>
        <end position="260"/>
    </location>
</feature>
<feature type="region of interest" description="Disordered" evidence="1">
    <location>
        <begin position="18"/>
        <end position="41"/>
    </location>
</feature>
<proteinExistence type="predicted"/>
<gene>
    <name evidence="2" type="ORF">MGU_08516</name>
</gene>
<keyword evidence="3" id="KW-1185">Reference proteome</keyword>
<organism evidence="2 3">
    <name type="scientific">Metarhizium guizhouense (strain ARSEF 977)</name>
    <dbReference type="NCBI Taxonomy" id="1276136"/>
    <lineage>
        <taxon>Eukaryota</taxon>
        <taxon>Fungi</taxon>
        <taxon>Dikarya</taxon>
        <taxon>Ascomycota</taxon>
        <taxon>Pezizomycotina</taxon>
        <taxon>Sordariomycetes</taxon>
        <taxon>Hypocreomycetidae</taxon>
        <taxon>Hypocreales</taxon>
        <taxon>Clavicipitaceae</taxon>
        <taxon>Metarhizium</taxon>
    </lineage>
</organism>
<dbReference type="Proteomes" id="UP000031192">
    <property type="component" value="Unassembled WGS sequence"/>
</dbReference>
<dbReference type="AlphaFoldDB" id="A0A0B4GNQ9"/>
<feature type="region of interest" description="Disordered" evidence="1">
    <location>
        <begin position="204"/>
        <end position="265"/>
    </location>
</feature>